<name>A0A1I8A5I5_9BILA</name>
<keyword evidence="1" id="KW-0472">Membrane</keyword>
<evidence type="ECO:0000256" key="2">
    <source>
        <dbReference type="SAM" id="SignalP"/>
    </source>
</evidence>
<keyword evidence="2" id="KW-0732">Signal</keyword>
<reference evidence="4" key="1">
    <citation type="submission" date="2016-11" db="UniProtKB">
        <authorList>
            <consortium name="WormBaseParasite"/>
        </authorList>
    </citation>
    <scope>IDENTIFICATION</scope>
</reference>
<proteinExistence type="predicted"/>
<keyword evidence="1" id="KW-1133">Transmembrane helix</keyword>
<protein>
    <submittedName>
        <fullName evidence="4">Col_cuticle_N domain-containing protein</fullName>
    </submittedName>
</protein>
<feature type="transmembrane region" description="Helical" evidence="1">
    <location>
        <begin position="85"/>
        <end position="111"/>
    </location>
</feature>
<feature type="chain" id="PRO_5009314203" evidence="2">
    <location>
        <begin position="21"/>
        <end position="128"/>
    </location>
</feature>
<dbReference type="AlphaFoldDB" id="A0A1I8A5I5"/>
<feature type="signal peptide" evidence="2">
    <location>
        <begin position="1"/>
        <end position="20"/>
    </location>
</feature>
<keyword evidence="1" id="KW-0812">Transmembrane</keyword>
<evidence type="ECO:0000313" key="3">
    <source>
        <dbReference type="Proteomes" id="UP000095287"/>
    </source>
</evidence>
<organism evidence="3 4">
    <name type="scientific">Steinernema glaseri</name>
    <dbReference type="NCBI Taxonomy" id="37863"/>
    <lineage>
        <taxon>Eukaryota</taxon>
        <taxon>Metazoa</taxon>
        <taxon>Ecdysozoa</taxon>
        <taxon>Nematoda</taxon>
        <taxon>Chromadorea</taxon>
        <taxon>Rhabditida</taxon>
        <taxon>Tylenchina</taxon>
        <taxon>Panagrolaimomorpha</taxon>
        <taxon>Strongyloidoidea</taxon>
        <taxon>Steinernematidae</taxon>
        <taxon>Steinernema</taxon>
    </lineage>
</organism>
<evidence type="ECO:0000313" key="4">
    <source>
        <dbReference type="WBParaSite" id="L893_g33072.t1"/>
    </source>
</evidence>
<accession>A0A1I8A5I5</accession>
<dbReference type="WBParaSite" id="L893_g33072.t1">
    <property type="protein sequence ID" value="L893_g33072.t1"/>
    <property type="gene ID" value="L893_g33072"/>
</dbReference>
<sequence length="128" mass="14056">MLRLVVWLLLVFHLEHYHSAAIPDPNATTTVAKVASVNVTASTTPAMNNPNQNWTTDPNTTVLGGMKTMTTRTTLSPEEVAKKVIGFWIVVGLAIALMSALIMSVIICAFIRVRKHNELLTNVLFPDQ</sequence>
<keyword evidence="3" id="KW-1185">Reference proteome</keyword>
<evidence type="ECO:0000256" key="1">
    <source>
        <dbReference type="SAM" id="Phobius"/>
    </source>
</evidence>
<dbReference type="Proteomes" id="UP000095287">
    <property type="component" value="Unplaced"/>
</dbReference>